<reference evidence="1 2" key="1">
    <citation type="journal article" date="2011" name="Front. Microbiol.">
        <title>Genomic signatures of strain selection and enhancement in Bacillus atrophaeus var. globigii, a historical biowarfare simulant.</title>
        <authorList>
            <person name="Gibbons H.S."/>
            <person name="Broomall S.M."/>
            <person name="McNew L.A."/>
            <person name="Daligault H."/>
            <person name="Chapman C."/>
            <person name="Bruce D."/>
            <person name="Karavis M."/>
            <person name="Krepps M."/>
            <person name="McGregor P.A."/>
            <person name="Hong C."/>
            <person name="Park K.H."/>
            <person name="Akmal A."/>
            <person name="Feldman A."/>
            <person name="Lin J.S."/>
            <person name="Chang W.E."/>
            <person name="Higgs B.W."/>
            <person name="Demirev P."/>
            <person name="Lindquist J."/>
            <person name="Liem A."/>
            <person name="Fochler E."/>
            <person name="Read T.D."/>
            <person name="Tapia R."/>
            <person name="Johnson S."/>
            <person name="Bishop-Lilly K.A."/>
            <person name="Detter C."/>
            <person name="Han C."/>
            <person name="Sozhamannan S."/>
            <person name="Rosenzweig C.N."/>
            <person name="Skowronski E.W."/>
        </authorList>
    </citation>
    <scope>NUCLEOTIDE SEQUENCE [LARGE SCALE GENOMIC DNA]</scope>
    <source>
        <strain evidence="1 2">1942</strain>
    </source>
</reference>
<dbReference type="Proteomes" id="UP000006867">
    <property type="component" value="Chromosome"/>
</dbReference>
<gene>
    <name evidence="1" type="ordered locus">BATR1942_03845</name>
</gene>
<accession>A0ABM5LV54</accession>
<proteinExistence type="predicted"/>
<organism evidence="1 2">
    <name type="scientific">Bacillus atrophaeus (strain 1942)</name>
    <dbReference type="NCBI Taxonomy" id="720555"/>
    <lineage>
        <taxon>Bacteria</taxon>
        <taxon>Bacillati</taxon>
        <taxon>Bacillota</taxon>
        <taxon>Bacilli</taxon>
        <taxon>Bacillales</taxon>
        <taxon>Bacillaceae</taxon>
        <taxon>Bacillus</taxon>
    </lineage>
</organism>
<evidence type="ECO:0000313" key="1">
    <source>
        <dbReference type="EMBL" id="ADP31723.1"/>
    </source>
</evidence>
<name>A0ABM5LV54_BACA1</name>
<dbReference type="EMBL" id="CP002207">
    <property type="protein sequence ID" value="ADP31723.1"/>
    <property type="molecule type" value="Genomic_DNA"/>
</dbReference>
<evidence type="ECO:0000313" key="2">
    <source>
        <dbReference type="Proteomes" id="UP000006867"/>
    </source>
</evidence>
<sequence length="40" mass="4776">MAASFAYKKKMHINIYHRFEQGDQRLVAELETEHVNKDVK</sequence>
<keyword evidence="2" id="KW-1185">Reference proteome</keyword>
<protein>
    <submittedName>
        <fullName evidence="1">Uncharacterized protein</fullName>
    </submittedName>
</protein>